<evidence type="ECO:0000256" key="4">
    <source>
        <dbReference type="ARBA" id="ARBA00022833"/>
    </source>
</evidence>
<dbReference type="SUPFAM" id="SSF53098">
    <property type="entry name" value="Ribonuclease H-like"/>
    <property type="match status" value="1"/>
</dbReference>
<keyword evidence="2" id="KW-0479">Metal-binding</keyword>
<dbReference type="GO" id="GO:0005634">
    <property type="term" value="C:nucleus"/>
    <property type="evidence" value="ECO:0007669"/>
    <property type="project" value="UniProtKB-SubCell"/>
</dbReference>
<dbReference type="Proteomes" id="UP000323000">
    <property type="component" value="Chromosome 9"/>
</dbReference>
<dbReference type="EMBL" id="VAHF01000009">
    <property type="protein sequence ID" value="TXG53727.1"/>
    <property type="molecule type" value="Genomic_DNA"/>
</dbReference>
<accession>A0A5C7HA00</accession>
<evidence type="ECO:0000313" key="6">
    <source>
        <dbReference type="EMBL" id="TXG53727.1"/>
    </source>
</evidence>
<proteinExistence type="predicted"/>
<evidence type="ECO:0000256" key="2">
    <source>
        <dbReference type="ARBA" id="ARBA00022723"/>
    </source>
</evidence>
<evidence type="ECO:0000256" key="3">
    <source>
        <dbReference type="ARBA" id="ARBA00022771"/>
    </source>
</evidence>
<reference evidence="7" key="1">
    <citation type="journal article" date="2019" name="Gigascience">
        <title>De novo genome assembly of the endangered Acer yangbiense, a plant species with extremely small populations endemic to Yunnan Province, China.</title>
        <authorList>
            <person name="Yang J."/>
            <person name="Wariss H.M."/>
            <person name="Tao L."/>
            <person name="Zhang R."/>
            <person name="Yun Q."/>
            <person name="Hollingsworth P."/>
            <person name="Dao Z."/>
            <person name="Luo G."/>
            <person name="Guo H."/>
            <person name="Ma Y."/>
            <person name="Sun W."/>
        </authorList>
    </citation>
    <scope>NUCLEOTIDE SEQUENCE [LARGE SCALE GENOMIC DNA]</scope>
    <source>
        <strain evidence="7">cv. Malutang</strain>
    </source>
</reference>
<dbReference type="InterPro" id="IPR052035">
    <property type="entry name" value="ZnF_BED_domain_contain"/>
</dbReference>
<dbReference type="OrthoDB" id="1741548at2759"/>
<keyword evidence="5" id="KW-0539">Nucleus</keyword>
<evidence type="ECO:0000256" key="1">
    <source>
        <dbReference type="ARBA" id="ARBA00004123"/>
    </source>
</evidence>
<dbReference type="PANTHER" id="PTHR46481">
    <property type="entry name" value="ZINC FINGER BED DOMAIN-CONTAINING PROTEIN 4"/>
    <property type="match status" value="1"/>
</dbReference>
<evidence type="ECO:0008006" key="8">
    <source>
        <dbReference type="Google" id="ProtNLM"/>
    </source>
</evidence>
<keyword evidence="3" id="KW-0863">Zinc-finger</keyword>
<dbReference type="GO" id="GO:0008270">
    <property type="term" value="F:zinc ion binding"/>
    <property type="evidence" value="ECO:0007669"/>
    <property type="project" value="UniProtKB-KW"/>
</dbReference>
<evidence type="ECO:0000256" key="5">
    <source>
        <dbReference type="ARBA" id="ARBA00023242"/>
    </source>
</evidence>
<gene>
    <name evidence="6" type="ORF">EZV62_018983</name>
</gene>
<dbReference type="AlphaFoldDB" id="A0A5C7HA00"/>
<keyword evidence="7" id="KW-1185">Reference proteome</keyword>
<protein>
    <recommendedName>
        <fullName evidence="8">hAT-like transposase RNase-H fold domain-containing protein</fullName>
    </recommendedName>
</protein>
<keyword evidence="4" id="KW-0862">Zinc</keyword>
<comment type="caution">
    <text evidence="6">The sequence shown here is derived from an EMBL/GenBank/DDBJ whole genome shotgun (WGS) entry which is preliminary data.</text>
</comment>
<name>A0A5C7HA00_9ROSI</name>
<dbReference type="InterPro" id="IPR012337">
    <property type="entry name" value="RNaseH-like_sf"/>
</dbReference>
<sequence>MVVTAHFIDYDWQLQKRILSFSQIVDHKGDLKIDLKKAAAHEKIGTKELVVLDVPTRWNSTYLMLESAVKLRKAFEQRRIGPPNFDDWDNAKFRFDSIYGVVESKSMISKLKGVLSDLYEWYDRFYSSSGRGAKETDDVFSFGVGSGPSDDLEFSRLMATDKEDSLWGMKQQEEDINKGKSEMDLYLLKRAEKLNERFDVLAWWKNCLELIGS</sequence>
<evidence type="ECO:0000313" key="7">
    <source>
        <dbReference type="Proteomes" id="UP000323000"/>
    </source>
</evidence>
<dbReference type="PANTHER" id="PTHR46481:SF10">
    <property type="entry name" value="ZINC FINGER BED DOMAIN-CONTAINING PROTEIN 39"/>
    <property type="match status" value="1"/>
</dbReference>
<comment type="subcellular location">
    <subcellularLocation>
        <location evidence="1">Nucleus</location>
    </subcellularLocation>
</comment>
<organism evidence="6 7">
    <name type="scientific">Acer yangbiense</name>
    <dbReference type="NCBI Taxonomy" id="1000413"/>
    <lineage>
        <taxon>Eukaryota</taxon>
        <taxon>Viridiplantae</taxon>
        <taxon>Streptophyta</taxon>
        <taxon>Embryophyta</taxon>
        <taxon>Tracheophyta</taxon>
        <taxon>Spermatophyta</taxon>
        <taxon>Magnoliopsida</taxon>
        <taxon>eudicotyledons</taxon>
        <taxon>Gunneridae</taxon>
        <taxon>Pentapetalae</taxon>
        <taxon>rosids</taxon>
        <taxon>malvids</taxon>
        <taxon>Sapindales</taxon>
        <taxon>Sapindaceae</taxon>
        <taxon>Hippocastanoideae</taxon>
        <taxon>Acereae</taxon>
        <taxon>Acer</taxon>
    </lineage>
</organism>